<evidence type="ECO:0000313" key="6">
    <source>
        <dbReference type="Proteomes" id="UP001589894"/>
    </source>
</evidence>
<evidence type="ECO:0000256" key="2">
    <source>
        <dbReference type="ARBA" id="ARBA00023125"/>
    </source>
</evidence>
<dbReference type="SUPFAM" id="SSF46785">
    <property type="entry name" value="Winged helix' DNA-binding domain"/>
    <property type="match status" value="1"/>
</dbReference>
<keyword evidence="2" id="KW-0238">DNA-binding</keyword>
<keyword evidence="3" id="KW-0804">Transcription</keyword>
<dbReference type="InterPro" id="IPR051081">
    <property type="entry name" value="HTH_MetalResp_TranReg"/>
</dbReference>
<sequence>MATYQGRMLEALGDPTRRSIFERLAAGPRSVAELAADLPISRPAVSQHLKVLKEAQLVSSTAVGTRRVYAVDPAGLAAVRGYFEQFWQRAMADFAEAVQNPIEEEP</sequence>
<accession>A0ABV6P636</accession>
<organism evidence="5 6">
    <name type="scientific">Plantactinospora siamensis</name>
    <dbReference type="NCBI Taxonomy" id="555372"/>
    <lineage>
        <taxon>Bacteria</taxon>
        <taxon>Bacillati</taxon>
        <taxon>Actinomycetota</taxon>
        <taxon>Actinomycetes</taxon>
        <taxon>Micromonosporales</taxon>
        <taxon>Micromonosporaceae</taxon>
        <taxon>Plantactinospora</taxon>
    </lineage>
</organism>
<dbReference type="InterPro" id="IPR011991">
    <property type="entry name" value="ArsR-like_HTH"/>
</dbReference>
<feature type="domain" description="HTH arsR-type" evidence="4">
    <location>
        <begin position="1"/>
        <end position="98"/>
    </location>
</feature>
<dbReference type="CDD" id="cd00090">
    <property type="entry name" value="HTH_ARSR"/>
    <property type="match status" value="1"/>
</dbReference>
<dbReference type="Gene3D" id="1.10.10.10">
    <property type="entry name" value="Winged helix-like DNA-binding domain superfamily/Winged helix DNA-binding domain"/>
    <property type="match status" value="1"/>
</dbReference>
<name>A0ABV6P636_9ACTN</name>
<dbReference type="PRINTS" id="PR00778">
    <property type="entry name" value="HTHARSR"/>
</dbReference>
<keyword evidence="1" id="KW-0805">Transcription regulation</keyword>
<dbReference type="NCBIfam" id="NF033788">
    <property type="entry name" value="HTH_metalloreg"/>
    <property type="match status" value="1"/>
</dbReference>
<dbReference type="InterPro" id="IPR001845">
    <property type="entry name" value="HTH_ArsR_DNA-bd_dom"/>
</dbReference>
<dbReference type="SMART" id="SM00418">
    <property type="entry name" value="HTH_ARSR"/>
    <property type="match status" value="1"/>
</dbReference>
<dbReference type="InterPro" id="IPR036388">
    <property type="entry name" value="WH-like_DNA-bd_sf"/>
</dbReference>
<dbReference type="RefSeq" id="WP_377344012.1">
    <property type="nucleotide sequence ID" value="NZ_JBHLUE010000034.1"/>
</dbReference>
<dbReference type="PANTHER" id="PTHR33154">
    <property type="entry name" value="TRANSCRIPTIONAL REGULATOR, ARSR FAMILY"/>
    <property type="match status" value="1"/>
</dbReference>
<dbReference type="Pfam" id="PF12840">
    <property type="entry name" value="HTH_20"/>
    <property type="match status" value="1"/>
</dbReference>
<dbReference type="PROSITE" id="PS50987">
    <property type="entry name" value="HTH_ARSR_2"/>
    <property type="match status" value="1"/>
</dbReference>
<dbReference type="Proteomes" id="UP001589894">
    <property type="component" value="Unassembled WGS sequence"/>
</dbReference>
<reference evidence="5 6" key="1">
    <citation type="submission" date="2024-09" db="EMBL/GenBank/DDBJ databases">
        <authorList>
            <person name="Sun Q."/>
            <person name="Mori K."/>
        </authorList>
    </citation>
    <scope>NUCLEOTIDE SEQUENCE [LARGE SCALE GENOMIC DNA]</scope>
    <source>
        <strain evidence="5 6">TBRC 2205</strain>
    </source>
</reference>
<gene>
    <name evidence="5" type="ORF">ACFFHU_30745</name>
</gene>
<evidence type="ECO:0000256" key="1">
    <source>
        <dbReference type="ARBA" id="ARBA00023015"/>
    </source>
</evidence>
<proteinExistence type="predicted"/>
<dbReference type="InterPro" id="IPR036390">
    <property type="entry name" value="WH_DNA-bd_sf"/>
</dbReference>
<evidence type="ECO:0000259" key="4">
    <source>
        <dbReference type="PROSITE" id="PS50987"/>
    </source>
</evidence>
<protein>
    <submittedName>
        <fullName evidence="5">ArsR/SmtB family transcription factor</fullName>
    </submittedName>
</protein>
<dbReference type="EMBL" id="JBHLUE010000034">
    <property type="protein sequence ID" value="MFC0568502.1"/>
    <property type="molecule type" value="Genomic_DNA"/>
</dbReference>
<evidence type="ECO:0000256" key="3">
    <source>
        <dbReference type="ARBA" id="ARBA00023163"/>
    </source>
</evidence>
<evidence type="ECO:0000313" key="5">
    <source>
        <dbReference type="EMBL" id="MFC0568502.1"/>
    </source>
</evidence>
<comment type="caution">
    <text evidence="5">The sequence shown here is derived from an EMBL/GenBank/DDBJ whole genome shotgun (WGS) entry which is preliminary data.</text>
</comment>
<keyword evidence="6" id="KW-1185">Reference proteome</keyword>
<dbReference type="PANTHER" id="PTHR33154:SF33">
    <property type="entry name" value="TRANSCRIPTIONAL REPRESSOR SDPR"/>
    <property type="match status" value="1"/>
</dbReference>